<dbReference type="InterPro" id="IPR008557">
    <property type="entry name" value="PhoX"/>
</dbReference>
<dbReference type="EMBL" id="CP050313">
    <property type="protein sequence ID" value="QIR15662.1"/>
    <property type="molecule type" value="Genomic_DNA"/>
</dbReference>
<dbReference type="Proteomes" id="UP000502608">
    <property type="component" value="Chromosome"/>
</dbReference>
<evidence type="ECO:0000256" key="1">
    <source>
        <dbReference type="SAM" id="MobiDB-lite"/>
    </source>
</evidence>
<proteinExistence type="predicted"/>
<reference evidence="2 3" key="1">
    <citation type="submission" date="2020-03" db="EMBL/GenBank/DDBJ databases">
        <title>Complete genome sequence of Shewanella sp.</title>
        <authorList>
            <person name="Kim Y.-S."/>
            <person name="Kim S.-J."/>
            <person name="Jung H.-K."/>
            <person name="Kim K.-H."/>
        </authorList>
    </citation>
    <scope>NUCLEOTIDE SEQUENCE [LARGE SCALE GENOMIC DNA]</scope>
    <source>
        <strain evidence="2 3">PN3F2</strain>
    </source>
</reference>
<dbReference type="PANTHER" id="PTHR35399:SF2">
    <property type="entry name" value="DUF839 DOMAIN-CONTAINING PROTEIN"/>
    <property type="match status" value="1"/>
</dbReference>
<organism evidence="2 3">
    <name type="scientific">Shewanella aestuarii</name>
    <dbReference type="NCBI Taxonomy" id="1028752"/>
    <lineage>
        <taxon>Bacteria</taxon>
        <taxon>Pseudomonadati</taxon>
        <taxon>Pseudomonadota</taxon>
        <taxon>Gammaproteobacteria</taxon>
        <taxon>Alteromonadales</taxon>
        <taxon>Shewanellaceae</taxon>
        <taxon>Shewanella</taxon>
    </lineage>
</organism>
<gene>
    <name evidence="2" type="ORF">HBH39_15185</name>
</gene>
<accession>A0A6G9QMF0</accession>
<keyword evidence="3" id="KW-1185">Reference proteome</keyword>
<evidence type="ECO:0000313" key="2">
    <source>
        <dbReference type="EMBL" id="QIR15662.1"/>
    </source>
</evidence>
<protein>
    <submittedName>
        <fullName evidence="2">PhoX family phosphatase</fullName>
    </submittedName>
</protein>
<sequence length="688" mass="74654">MSKATFDPTKYNQSNNLPFAQVMEKHLSRRNFVKRGLGLSAMTAFAGVGLSACGSDNNASTTTPPTTTPPTTTPPAKSSAVLGFDSIAGSKTDAVAIPAGYSAYVLAPWGTPLNSKANAWQADGSNTAEDQANAVGMHHDGMHFFPLNDAADDGLLCINHEYIDQNALHPMGPTADANGKRTVIDEIRKEINAHGVSVVRIQLKDGMWQVVENDPHNRRFTGATVMDIAGPLAYTSYLETRYSPDGSQARGTLNNCGNGYTPWGTYLTCEENWPGYFVNKGELTDDQRRIGISTSDTRYGWNHLAGDNDERLDEFARFDITASGSSAQSDYRNEANGHGYIVEIDPYNPNSRAVKRTALGRFRHEGCTFGKLEAGKPITFYSGHDSRFEYLYKFVSDALWDEADANSSNRIAMGDKYMNAGTLYVAKFSEDGVGEWLPLTLDSITTQGNTLADSFDSVAAIILNTAGAADLVGATPMDRPEWAAVDPFTGSVYLTLTNNTKRTTDTNPANPRLNNSFGHVIRWDEGDKATEFSWDIFVFGAPTSADEATNRSGLNDLNQFASPDGLAFDKRGILWVQTDNGADEVTEYTNDQMLAIVPSTLVDADDKQQVVSAETQAQLKRFFVGPNGCEVTGFAISPDYSTVFANIQHPDNWPYSDNAAEPTPAGTTIRPRAATVVIRKNDGGEVGV</sequence>
<name>A0A6G9QMF0_9GAMM</name>
<dbReference type="PANTHER" id="PTHR35399">
    <property type="entry name" value="SLR8030 PROTEIN"/>
    <property type="match status" value="1"/>
</dbReference>
<dbReference type="SUPFAM" id="SSF63829">
    <property type="entry name" value="Calcium-dependent phosphotriesterase"/>
    <property type="match status" value="1"/>
</dbReference>
<feature type="region of interest" description="Disordered" evidence="1">
    <location>
        <begin position="56"/>
        <end position="76"/>
    </location>
</feature>
<dbReference type="KEGG" id="saes:HBH39_15185"/>
<dbReference type="AlphaFoldDB" id="A0A6G9QMF0"/>
<dbReference type="Pfam" id="PF05787">
    <property type="entry name" value="PhoX"/>
    <property type="match status" value="1"/>
</dbReference>
<evidence type="ECO:0000313" key="3">
    <source>
        <dbReference type="Proteomes" id="UP000502608"/>
    </source>
</evidence>
<dbReference type="RefSeq" id="WP_167679518.1">
    <property type="nucleotide sequence ID" value="NZ_CP050313.1"/>
</dbReference>